<evidence type="ECO:0000313" key="1">
    <source>
        <dbReference type="EMBL" id="KTD32886.1"/>
    </source>
</evidence>
<dbReference type="RefSeq" id="WP_058505522.1">
    <property type="nucleotide sequence ID" value="NZ_CAAAIF010000004.1"/>
</dbReference>
<comment type="caution">
    <text evidence="1">The sequence shown here is derived from an EMBL/GenBank/DDBJ whole genome shotgun (WGS) entry which is preliminary data.</text>
</comment>
<dbReference type="Proteomes" id="UP000054725">
    <property type="component" value="Unassembled WGS sequence"/>
</dbReference>
<protein>
    <submittedName>
        <fullName evidence="1">Uncharacterized protein</fullName>
    </submittedName>
</protein>
<dbReference type="STRING" id="45070.Lnau_2534"/>
<proteinExistence type="predicted"/>
<accession>A0A0W0WLA6</accession>
<gene>
    <name evidence="1" type="ORF">Lnau_2534</name>
</gene>
<organism evidence="1 2">
    <name type="scientific">Legionella nautarum</name>
    <dbReference type="NCBI Taxonomy" id="45070"/>
    <lineage>
        <taxon>Bacteria</taxon>
        <taxon>Pseudomonadati</taxon>
        <taxon>Pseudomonadota</taxon>
        <taxon>Gammaproteobacteria</taxon>
        <taxon>Legionellales</taxon>
        <taxon>Legionellaceae</taxon>
        <taxon>Legionella</taxon>
    </lineage>
</organism>
<name>A0A0W0WLA6_9GAMM</name>
<dbReference type="PATRIC" id="fig|45070.6.peg.2673"/>
<dbReference type="AlphaFoldDB" id="A0A0W0WLA6"/>
<dbReference type="EMBL" id="LNYO01000024">
    <property type="protein sequence ID" value="KTD32886.1"/>
    <property type="molecule type" value="Genomic_DNA"/>
</dbReference>
<sequence length="642" mass="73981">MHFKDWCLSQYGIVNFLEAKTLNRVFIPLIYSSIDAQFVAEHNGYLTTHNNHLGLVIPKENYDLLIFRIYLEFQQTYPGVNDPNDFEKFSDISLFKLGLNRRGLTKYKQPSNIRVTFSDDSLKTAFTKQFVKYNPQLKLDPLTYAQVVEMPPYFMGDIYQLYYQSPAAEISRTTDLAQLKAQEATLKKLLQEVNQNKLILDSINKLTLDYDNFGDHPLSNRQACEAYALSLRVFAEANRDNLSTANYQALINASTFLVARDEFGKICQSLGAELEFASYIRDQLYEHARTQIPGVKDENPLFHELPPPYDKRIPELIKNNVRDLLEGNSWALMNRYSKFISRRFLPDQQNPSQTGTDEILIRGGAQKHHFALFRIIKVGLLENGQMAEPGEKPHHYEYYKVENNLGFMCPGVDVKTKTGWGTFITKLTPFTYDSQGNLAASNVGPFTQPELYQASMEITLRELIRVEREIVFYRQNGRDVLNSKEPQNTKEADEWVRLFELRQRLSGYFYPLSVKYYVQDPINSHKQHERFVSNQRGFVQEDGSCPAFTLKSWLASTLGHSLNSLLNHFMQQHNANEQARALQAALSRVQGRIRELDPLEIKGTSRDNLMNANRFFSSFMVPRSLPIAKQPEERGSLSGTFR</sequence>
<reference evidence="1 2" key="1">
    <citation type="submission" date="2015-11" db="EMBL/GenBank/DDBJ databases">
        <title>Genomic analysis of 38 Legionella species identifies large and diverse effector repertoires.</title>
        <authorList>
            <person name="Burstein D."/>
            <person name="Amaro F."/>
            <person name="Zusman T."/>
            <person name="Lifshitz Z."/>
            <person name="Cohen O."/>
            <person name="Gilbert J.A."/>
            <person name="Pupko T."/>
            <person name="Shuman H.A."/>
            <person name="Segal G."/>
        </authorList>
    </citation>
    <scope>NUCLEOTIDE SEQUENCE [LARGE SCALE GENOMIC DNA]</scope>
    <source>
        <strain evidence="1 2">ATCC 49506</strain>
    </source>
</reference>
<keyword evidence="2" id="KW-1185">Reference proteome</keyword>
<evidence type="ECO:0000313" key="2">
    <source>
        <dbReference type="Proteomes" id="UP000054725"/>
    </source>
</evidence>
<dbReference type="OrthoDB" id="5652297at2"/>